<dbReference type="Proteomes" id="UP001143910">
    <property type="component" value="Unassembled WGS sequence"/>
</dbReference>
<gene>
    <name evidence="1" type="ORF">NQ176_g5881</name>
</gene>
<proteinExistence type="predicted"/>
<keyword evidence="2" id="KW-1185">Reference proteome</keyword>
<sequence length="312" mass="34008">MPVLPYAFSPILRFYDESDGFMYDRWRGTGLVDEAYFAARNDAAPLVVAAQTGDHDAVRTLLATGSANMEDSGLEGETALHMAAALGYLGIVQSLLGAGANVDALDKEQSTPLTHCIRFCPSPQACQVALALLAAGANPIHMITIDLAKFSPLWFAIIENKEELVRVLEPLTPLTLDTYPPASETSPNHIVDAAIQGADKHVDTSILRFLIATRISLTVWDTTKATRNDTFALVVSAIPEASGEEVTKNAVPLLWKALYRDPRQIYTYLKRLVVHYGIDINDSGIQEFLVRCRSIPNLQGVDTLGLDTPMPN</sequence>
<reference evidence="1" key="1">
    <citation type="submission" date="2022-08" db="EMBL/GenBank/DDBJ databases">
        <title>Genome Sequence of Lecanicillium fungicola.</title>
        <authorList>
            <person name="Buettner E."/>
        </authorList>
    </citation>
    <scope>NUCLEOTIDE SEQUENCE</scope>
    <source>
        <strain evidence="1">Babe33</strain>
    </source>
</reference>
<dbReference type="EMBL" id="JANJQO010000789">
    <property type="protein sequence ID" value="KAJ2974766.1"/>
    <property type="molecule type" value="Genomic_DNA"/>
</dbReference>
<name>A0ACC1N818_9HYPO</name>
<comment type="caution">
    <text evidence="1">The sequence shown here is derived from an EMBL/GenBank/DDBJ whole genome shotgun (WGS) entry which is preliminary data.</text>
</comment>
<organism evidence="1 2">
    <name type="scientific">Zarea fungicola</name>
    <dbReference type="NCBI Taxonomy" id="93591"/>
    <lineage>
        <taxon>Eukaryota</taxon>
        <taxon>Fungi</taxon>
        <taxon>Dikarya</taxon>
        <taxon>Ascomycota</taxon>
        <taxon>Pezizomycotina</taxon>
        <taxon>Sordariomycetes</taxon>
        <taxon>Hypocreomycetidae</taxon>
        <taxon>Hypocreales</taxon>
        <taxon>Cordycipitaceae</taxon>
        <taxon>Zarea</taxon>
    </lineage>
</organism>
<evidence type="ECO:0000313" key="1">
    <source>
        <dbReference type="EMBL" id="KAJ2974766.1"/>
    </source>
</evidence>
<evidence type="ECO:0000313" key="2">
    <source>
        <dbReference type="Proteomes" id="UP001143910"/>
    </source>
</evidence>
<protein>
    <submittedName>
        <fullName evidence="1">Uncharacterized protein</fullName>
    </submittedName>
</protein>
<accession>A0ACC1N818</accession>